<dbReference type="PANTHER" id="PTHR43857:SF1">
    <property type="entry name" value="YJGH FAMILY PROTEIN"/>
    <property type="match status" value="1"/>
</dbReference>
<protein>
    <submittedName>
        <fullName evidence="3">Uncharacterized protein</fullName>
    </submittedName>
</protein>
<accession>A0A6S8DSH2</accession>
<dbReference type="Gene3D" id="3.30.1330.40">
    <property type="entry name" value="RutC-like"/>
    <property type="match status" value="1"/>
</dbReference>
<proteinExistence type="predicted"/>
<evidence type="ECO:0000313" key="3">
    <source>
        <dbReference type="EMBL" id="CAE0441256.1"/>
    </source>
</evidence>
<reference evidence="3" key="1">
    <citation type="submission" date="2021-01" db="EMBL/GenBank/DDBJ databases">
        <authorList>
            <person name="Corre E."/>
            <person name="Pelletier E."/>
            <person name="Niang G."/>
            <person name="Scheremetjew M."/>
            <person name="Finn R."/>
            <person name="Kale V."/>
            <person name="Holt S."/>
            <person name="Cochrane G."/>
            <person name="Meng A."/>
            <person name="Brown T."/>
            <person name="Cohen L."/>
        </authorList>
    </citation>
    <scope>NUCLEOTIDE SEQUENCE</scope>
    <source>
        <strain evidence="3">GSBS06</strain>
    </source>
</reference>
<dbReference type="InterPro" id="IPR006175">
    <property type="entry name" value="YjgF/YER057c/UK114"/>
</dbReference>
<dbReference type="SUPFAM" id="SSF55298">
    <property type="entry name" value="YjgF-like"/>
    <property type="match status" value="1"/>
</dbReference>
<sequence length="157" mass="17932">MDRVQDMNIYSLLKKTRIFACRSKYFVILKMRTLISSGSTYENSIGYSRAVVQGDWVFVSGTTGYNYESMTISDDIRKQTEQCFKNIEEALTKANSSLKDVVRVRYILPDAKQFEEIWPITRQFLGDIKPAATMISAGLADDKMKIEIEVTAFKSNP</sequence>
<dbReference type="InterPro" id="IPR035959">
    <property type="entry name" value="RutC-like_sf"/>
</dbReference>
<name>A0A6S8DSH2_9STRA</name>
<evidence type="ECO:0000313" key="1">
    <source>
        <dbReference type="EMBL" id="CAE0441249.1"/>
    </source>
</evidence>
<dbReference type="Pfam" id="PF01042">
    <property type="entry name" value="Ribonuc_L-PSP"/>
    <property type="match status" value="1"/>
</dbReference>
<dbReference type="EMBL" id="HBIN01015006">
    <property type="protein sequence ID" value="CAE0441256.1"/>
    <property type="molecule type" value="Transcribed_RNA"/>
</dbReference>
<dbReference type="CDD" id="cd06154">
    <property type="entry name" value="YjgF_YER057c_UK114_like_6"/>
    <property type="match status" value="1"/>
</dbReference>
<dbReference type="EMBL" id="HBIN01015004">
    <property type="protein sequence ID" value="CAE0441254.1"/>
    <property type="molecule type" value="Transcribed_RNA"/>
</dbReference>
<dbReference type="EMBL" id="HBIN01014999">
    <property type="protein sequence ID" value="CAE0441249.1"/>
    <property type="molecule type" value="Transcribed_RNA"/>
</dbReference>
<gene>
    <name evidence="1" type="ORF">ASTO00021_LOCUS11386</name>
    <name evidence="2" type="ORF">ASTO00021_LOCUS11391</name>
    <name evidence="3" type="ORF">ASTO00021_LOCUS11393</name>
</gene>
<dbReference type="PANTHER" id="PTHR43857">
    <property type="entry name" value="BLR7761 PROTEIN"/>
    <property type="match status" value="1"/>
</dbReference>
<organism evidence="3">
    <name type="scientific">Aplanochytrium stocchinoi</name>
    <dbReference type="NCBI Taxonomy" id="215587"/>
    <lineage>
        <taxon>Eukaryota</taxon>
        <taxon>Sar</taxon>
        <taxon>Stramenopiles</taxon>
        <taxon>Bigyra</taxon>
        <taxon>Labyrinthulomycetes</taxon>
        <taxon>Thraustochytrida</taxon>
        <taxon>Thraustochytriidae</taxon>
        <taxon>Aplanochytrium</taxon>
    </lineage>
</organism>
<evidence type="ECO:0000313" key="2">
    <source>
        <dbReference type="EMBL" id="CAE0441254.1"/>
    </source>
</evidence>
<dbReference type="AlphaFoldDB" id="A0A6S8DSH2"/>